<sequence>MDPIEGYSGDASSVVATLRQHIVSGRLAAGERVAEIPVAERLGVSRTPVRLAFRSLEQEGLLEKAGKRGYVVRRFSETDVRTAIEVRGVLEGLAARHLAERGLQPAEAAVLQQALDEGEALLAKGHLAPEDVALWSALNQRFHHTIVAGHASHVIADAIARNNHLPFASADAIALNHEAPQAEYQKLRVAQLQHRLVFDALQQRESARVEMLMREHAWVGFRYGALLGAGDTRPAGPVTGGA</sequence>
<dbReference type="Pfam" id="PF07729">
    <property type="entry name" value="FCD"/>
    <property type="match status" value="1"/>
</dbReference>
<dbReference type="InterPro" id="IPR036388">
    <property type="entry name" value="WH-like_DNA-bd_sf"/>
</dbReference>
<dbReference type="PROSITE" id="PS50949">
    <property type="entry name" value="HTH_GNTR"/>
    <property type="match status" value="1"/>
</dbReference>
<evidence type="ECO:0000256" key="2">
    <source>
        <dbReference type="ARBA" id="ARBA00023125"/>
    </source>
</evidence>
<dbReference type="SUPFAM" id="SSF46785">
    <property type="entry name" value="Winged helix' DNA-binding domain"/>
    <property type="match status" value="1"/>
</dbReference>
<dbReference type="InterPro" id="IPR008920">
    <property type="entry name" value="TF_FadR/GntR_C"/>
</dbReference>
<dbReference type="Gene3D" id="1.10.10.10">
    <property type="entry name" value="Winged helix-like DNA-binding domain superfamily/Winged helix DNA-binding domain"/>
    <property type="match status" value="1"/>
</dbReference>
<dbReference type="RefSeq" id="WP_128229572.1">
    <property type="nucleotide sequence ID" value="NZ_SACR01000004.1"/>
</dbReference>
<dbReference type="Pfam" id="PF00392">
    <property type="entry name" value="GntR"/>
    <property type="match status" value="1"/>
</dbReference>
<keyword evidence="2" id="KW-0238">DNA-binding</keyword>
<evidence type="ECO:0000313" key="6">
    <source>
        <dbReference type="Proteomes" id="UP000285575"/>
    </source>
</evidence>
<accession>A0A437RFI8</accession>
<keyword evidence="1" id="KW-0805">Transcription regulation</keyword>
<dbReference type="SMART" id="SM00345">
    <property type="entry name" value="HTH_GNTR"/>
    <property type="match status" value="1"/>
</dbReference>
<gene>
    <name evidence="5" type="ORF">EOE66_15325</name>
</gene>
<keyword evidence="3" id="KW-0804">Transcription</keyword>
<dbReference type="AlphaFoldDB" id="A0A437RFI8"/>
<keyword evidence="6" id="KW-1185">Reference proteome</keyword>
<dbReference type="EMBL" id="SACR01000004">
    <property type="protein sequence ID" value="RVU45484.1"/>
    <property type="molecule type" value="Genomic_DNA"/>
</dbReference>
<dbReference type="InterPro" id="IPR036390">
    <property type="entry name" value="WH_DNA-bd_sf"/>
</dbReference>
<dbReference type="GO" id="GO:0003677">
    <property type="term" value="F:DNA binding"/>
    <property type="evidence" value="ECO:0007669"/>
    <property type="project" value="UniProtKB-KW"/>
</dbReference>
<evidence type="ECO:0000259" key="4">
    <source>
        <dbReference type="PROSITE" id="PS50949"/>
    </source>
</evidence>
<dbReference type="SUPFAM" id="SSF48008">
    <property type="entry name" value="GntR ligand-binding domain-like"/>
    <property type="match status" value="1"/>
</dbReference>
<dbReference type="OrthoDB" id="8066003at2"/>
<dbReference type="Proteomes" id="UP000285575">
    <property type="component" value="Unassembled WGS sequence"/>
</dbReference>
<dbReference type="PRINTS" id="PR00035">
    <property type="entry name" value="HTHGNTR"/>
</dbReference>
<dbReference type="Gene3D" id="1.20.120.530">
    <property type="entry name" value="GntR ligand-binding domain-like"/>
    <property type="match status" value="1"/>
</dbReference>
<feature type="domain" description="HTH gntR-type" evidence="4">
    <location>
        <begin position="8"/>
        <end position="75"/>
    </location>
</feature>
<dbReference type="InterPro" id="IPR000524">
    <property type="entry name" value="Tscrpt_reg_HTH_GntR"/>
</dbReference>
<dbReference type="PANTHER" id="PTHR43537">
    <property type="entry name" value="TRANSCRIPTIONAL REGULATOR, GNTR FAMILY"/>
    <property type="match status" value="1"/>
</dbReference>
<dbReference type="PANTHER" id="PTHR43537:SF51">
    <property type="entry name" value="HTH-TYPE TRANSCRIPTIONAL REGULATOR LGOR-RELATED"/>
    <property type="match status" value="1"/>
</dbReference>
<dbReference type="GO" id="GO:0003700">
    <property type="term" value="F:DNA-binding transcription factor activity"/>
    <property type="evidence" value="ECO:0007669"/>
    <property type="project" value="InterPro"/>
</dbReference>
<reference evidence="5 6" key="1">
    <citation type="submission" date="2019-01" db="EMBL/GenBank/DDBJ databases">
        <authorList>
            <person name="Chen W.-M."/>
        </authorList>
    </citation>
    <scope>NUCLEOTIDE SEQUENCE [LARGE SCALE GENOMIC DNA]</scope>
    <source>
        <strain evidence="5 6">KYPY4</strain>
    </source>
</reference>
<proteinExistence type="predicted"/>
<evidence type="ECO:0000313" key="5">
    <source>
        <dbReference type="EMBL" id="RVU45484.1"/>
    </source>
</evidence>
<dbReference type="InterPro" id="IPR011711">
    <property type="entry name" value="GntR_C"/>
</dbReference>
<protein>
    <submittedName>
        <fullName evidence="5">GntR family transcriptional regulator</fullName>
    </submittedName>
</protein>
<organism evidence="5 6">
    <name type="scientific">Rubrivivax rivuli</name>
    <dbReference type="NCBI Taxonomy" id="1862385"/>
    <lineage>
        <taxon>Bacteria</taxon>
        <taxon>Pseudomonadati</taxon>
        <taxon>Pseudomonadota</taxon>
        <taxon>Betaproteobacteria</taxon>
        <taxon>Burkholderiales</taxon>
        <taxon>Sphaerotilaceae</taxon>
        <taxon>Rubrivivax</taxon>
    </lineage>
</organism>
<evidence type="ECO:0000256" key="1">
    <source>
        <dbReference type="ARBA" id="ARBA00023015"/>
    </source>
</evidence>
<comment type="caution">
    <text evidence="5">The sequence shown here is derived from an EMBL/GenBank/DDBJ whole genome shotgun (WGS) entry which is preliminary data.</text>
</comment>
<evidence type="ECO:0000256" key="3">
    <source>
        <dbReference type="ARBA" id="ARBA00023163"/>
    </source>
</evidence>
<name>A0A437RFI8_9BURK</name>
<dbReference type="CDD" id="cd07377">
    <property type="entry name" value="WHTH_GntR"/>
    <property type="match status" value="1"/>
</dbReference>
<dbReference type="SMART" id="SM00895">
    <property type="entry name" value="FCD"/>
    <property type="match status" value="1"/>
</dbReference>